<dbReference type="PROSITE" id="PS00027">
    <property type="entry name" value="HOMEOBOX_1"/>
    <property type="match status" value="1"/>
</dbReference>
<comment type="subcellular location">
    <subcellularLocation>
        <location evidence="1 6 7">Nucleus</location>
    </subcellularLocation>
</comment>
<sequence length="367" mass="41582">MATSSNFLNTLSSPPTAIVNAYNNHNHNHNHNHQQQQQQQHTSNRGNTSSGISNINQQQQKLSHRDSSPSISSNNFHTTRVTTTPPLSVFVDNDSTSHQNFNVNHFNINSPPLYNNGATANSVSTSATTAAMAQAFYRTVPSTTQDPYYSSFNQNSTAFDCSLHPHHALLHHPIGGSSHFTTNPHPPPFTESFNQFSNHPTIHNPFAATMHTLYNQKQDPFQHSQHNIFPWMKRNLHGGCDPSLGETKRTRTSYSRYQTLELEKEFHFNRYLSRRRRIEIAHALGLTERQIKIWFQNRRMKWKKENKLTSLNDVSKNEDKATMMTVKKEKQDIRHNSSTNSAMSNSSSSTQRGSGSCGKLSPNLNSL</sequence>
<dbReference type="InterPro" id="IPR020479">
    <property type="entry name" value="HD_metazoa"/>
</dbReference>
<dbReference type="CDD" id="cd00086">
    <property type="entry name" value="homeodomain"/>
    <property type="match status" value="1"/>
</dbReference>
<dbReference type="InterPro" id="IPR050296">
    <property type="entry name" value="Antp_homeobox"/>
</dbReference>
<comment type="similarity">
    <text evidence="8">Belongs to the Antp homeobox family.</text>
</comment>
<dbReference type="AlphaFoldDB" id="A0A8S2E3L6"/>
<dbReference type="Pfam" id="PF00046">
    <property type="entry name" value="Homeodomain"/>
    <property type="match status" value="1"/>
</dbReference>
<dbReference type="InterPro" id="IPR001356">
    <property type="entry name" value="HD"/>
</dbReference>
<feature type="domain" description="Homeobox" evidence="10">
    <location>
        <begin position="245"/>
        <end position="305"/>
    </location>
</feature>
<evidence type="ECO:0000256" key="9">
    <source>
        <dbReference type="SAM" id="MobiDB-lite"/>
    </source>
</evidence>
<dbReference type="FunFam" id="1.10.10.60:FF:000055">
    <property type="entry name" value="Homeobox protein Hox-A5"/>
    <property type="match status" value="1"/>
</dbReference>
<dbReference type="GO" id="GO:0005634">
    <property type="term" value="C:nucleus"/>
    <property type="evidence" value="ECO:0007669"/>
    <property type="project" value="UniProtKB-SubCell"/>
</dbReference>
<evidence type="ECO:0000313" key="13">
    <source>
        <dbReference type="Proteomes" id="UP000677228"/>
    </source>
</evidence>
<keyword evidence="3 6" id="KW-0238">DNA-binding</keyword>
<feature type="compositionally biased region" description="Basic and acidic residues" evidence="9">
    <location>
        <begin position="326"/>
        <end position="335"/>
    </location>
</feature>
<evidence type="ECO:0000256" key="7">
    <source>
        <dbReference type="RuleBase" id="RU000682"/>
    </source>
</evidence>
<dbReference type="PRINTS" id="PR00031">
    <property type="entry name" value="HTHREPRESSR"/>
</dbReference>
<keyword evidence="4 6" id="KW-0371">Homeobox</keyword>
<dbReference type="GO" id="GO:0000978">
    <property type="term" value="F:RNA polymerase II cis-regulatory region sequence-specific DNA binding"/>
    <property type="evidence" value="ECO:0007669"/>
    <property type="project" value="TreeGrafter"/>
</dbReference>
<dbReference type="PROSITE" id="PS50071">
    <property type="entry name" value="HOMEOBOX_2"/>
    <property type="match status" value="1"/>
</dbReference>
<dbReference type="GO" id="GO:0009952">
    <property type="term" value="P:anterior/posterior pattern specification"/>
    <property type="evidence" value="ECO:0007669"/>
    <property type="project" value="TreeGrafter"/>
</dbReference>
<evidence type="ECO:0000256" key="2">
    <source>
        <dbReference type="ARBA" id="ARBA00022473"/>
    </source>
</evidence>
<dbReference type="InterPro" id="IPR017970">
    <property type="entry name" value="Homeobox_CS"/>
</dbReference>
<dbReference type="PANTHER" id="PTHR45659:SF4">
    <property type="entry name" value="HOMEOBOX PROTEIN ABDOMINAL-A"/>
    <property type="match status" value="1"/>
</dbReference>
<dbReference type="Proteomes" id="UP000682733">
    <property type="component" value="Unassembled WGS sequence"/>
</dbReference>
<dbReference type="GO" id="GO:0000981">
    <property type="term" value="F:DNA-binding transcription factor activity, RNA polymerase II-specific"/>
    <property type="evidence" value="ECO:0007669"/>
    <property type="project" value="InterPro"/>
</dbReference>
<dbReference type="PANTHER" id="PTHR45659">
    <property type="entry name" value="HOMEOBOX PROTEIN HOX"/>
    <property type="match status" value="1"/>
</dbReference>
<dbReference type="Gene3D" id="1.10.10.60">
    <property type="entry name" value="Homeodomain-like"/>
    <property type="match status" value="1"/>
</dbReference>
<keyword evidence="2" id="KW-0217">Developmental protein</keyword>
<evidence type="ECO:0000256" key="1">
    <source>
        <dbReference type="ARBA" id="ARBA00004123"/>
    </source>
</evidence>
<proteinExistence type="inferred from homology"/>
<gene>
    <name evidence="11" type="ORF">OVA965_LOCUS20358</name>
    <name evidence="12" type="ORF">TMI583_LOCUS20708</name>
</gene>
<dbReference type="InterPro" id="IPR009057">
    <property type="entry name" value="Homeodomain-like_sf"/>
</dbReference>
<feature type="compositionally biased region" description="Polar residues" evidence="9">
    <location>
        <begin position="68"/>
        <end position="81"/>
    </location>
</feature>
<feature type="region of interest" description="Disordered" evidence="9">
    <location>
        <begin position="1"/>
        <end position="81"/>
    </location>
</feature>
<feature type="DNA-binding region" description="Homeobox" evidence="6">
    <location>
        <begin position="247"/>
        <end position="306"/>
    </location>
</feature>
<comment type="caution">
    <text evidence="11">The sequence shown here is derived from an EMBL/GenBank/DDBJ whole genome shotgun (WGS) entry which is preliminary data.</text>
</comment>
<evidence type="ECO:0000256" key="5">
    <source>
        <dbReference type="ARBA" id="ARBA00023242"/>
    </source>
</evidence>
<protein>
    <recommendedName>
        <fullName evidence="10">Homeobox domain-containing protein</fullName>
    </recommendedName>
</protein>
<reference evidence="11" key="1">
    <citation type="submission" date="2021-02" db="EMBL/GenBank/DDBJ databases">
        <authorList>
            <person name="Nowell W R."/>
        </authorList>
    </citation>
    <scope>NUCLEOTIDE SEQUENCE</scope>
</reference>
<dbReference type="InterPro" id="IPR000047">
    <property type="entry name" value="HTH_motif"/>
</dbReference>
<dbReference type="PRINTS" id="PR00025">
    <property type="entry name" value="ANTENNAPEDIA"/>
</dbReference>
<dbReference type="SMART" id="SM00389">
    <property type="entry name" value="HOX"/>
    <property type="match status" value="1"/>
</dbReference>
<dbReference type="EMBL" id="CAJNOK010010791">
    <property type="protein sequence ID" value="CAF1124882.1"/>
    <property type="molecule type" value="Genomic_DNA"/>
</dbReference>
<evidence type="ECO:0000256" key="6">
    <source>
        <dbReference type="PROSITE-ProRule" id="PRU00108"/>
    </source>
</evidence>
<keyword evidence="5 6" id="KW-0539">Nucleus</keyword>
<organism evidence="11 13">
    <name type="scientific">Didymodactylos carnosus</name>
    <dbReference type="NCBI Taxonomy" id="1234261"/>
    <lineage>
        <taxon>Eukaryota</taxon>
        <taxon>Metazoa</taxon>
        <taxon>Spiralia</taxon>
        <taxon>Gnathifera</taxon>
        <taxon>Rotifera</taxon>
        <taxon>Eurotatoria</taxon>
        <taxon>Bdelloidea</taxon>
        <taxon>Philodinida</taxon>
        <taxon>Philodinidae</taxon>
        <taxon>Didymodactylos</taxon>
    </lineage>
</organism>
<dbReference type="Proteomes" id="UP000677228">
    <property type="component" value="Unassembled WGS sequence"/>
</dbReference>
<feature type="region of interest" description="Disordered" evidence="9">
    <location>
        <begin position="326"/>
        <end position="367"/>
    </location>
</feature>
<evidence type="ECO:0000256" key="8">
    <source>
        <dbReference type="RuleBase" id="RU004442"/>
    </source>
</evidence>
<feature type="compositionally biased region" description="Low complexity" evidence="9">
    <location>
        <begin position="336"/>
        <end position="358"/>
    </location>
</feature>
<dbReference type="EMBL" id="CAJOBA010018921">
    <property type="protein sequence ID" value="CAF3901851.1"/>
    <property type="molecule type" value="Genomic_DNA"/>
</dbReference>
<name>A0A8S2E3L6_9BILA</name>
<feature type="compositionally biased region" description="Polar residues" evidence="9">
    <location>
        <begin position="1"/>
        <end position="15"/>
    </location>
</feature>
<evidence type="ECO:0000259" key="10">
    <source>
        <dbReference type="PROSITE" id="PS50071"/>
    </source>
</evidence>
<dbReference type="InterPro" id="IPR017995">
    <property type="entry name" value="Homeobox_antennapedia"/>
</dbReference>
<evidence type="ECO:0000313" key="12">
    <source>
        <dbReference type="EMBL" id="CAF3901851.1"/>
    </source>
</evidence>
<evidence type="ECO:0000256" key="3">
    <source>
        <dbReference type="ARBA" id="ARBA00023125"/>
    </source>
</evidence>
<dbReference type="PRINTS" id="PR00024">
    <property type="entry name" value="HOMEOBOX"/>
</dbReference>
<evidence type="ECO:0000313" key="11">
    <source>
        <dbReference type="EMBL" id="CAF1124882.1"/>
    </source>
</evidence>
<feature type="compositionally biased region" description="Low complexity" evidence="9">
    <location>
        <begin position="33"/>
        <end position="60"/>
    </location>
</feature>
<dbReference type="SUPFAM" id="SSF46689">
    <property type="entry name" value="Homeodomain-like"/>
    <property type="match status" value="1"/>
</dbReference>
<evidence type="ECO:0000256" key="4">
    <source>
        <dbReference type="ARBA" id="ARBA00023155"/>
    </source>
</evidence>
<accession>A0A8S2E3L6</accession>